<accession>A0A7W7PZR6</accession>
<dbReference type="InterPro" id="IPR011990">
    <property type="entry name" value="TPR-like_helical_dom_sf"/>
</dbReference>
<feature type="compositionally biased region" description="Low complexity" evidence="1">
    <location>
        <begin position="588"/>
        <end position="600"/>
    </location>
</feature>
<dbReference type="SUPFAM" id="SSF52540">
    <property type="entry name" value="P-loop containing nucleoside triphosphate hydrolases"/>
    <property type="match status" value="1"/>
</dbReference>
<protein>
    <recommendedName>
        <fullName evidence="6">Tetratricopeptide repeat protein</fullName>
    </recommendedName>
</protein>
<evidence type="ECO:0000313" key="4">
    <source>
        <dbReference type="EMBL" id="MBB4904166.1"/>
    </source>
</evidence>
<dbReference type="InterPro" id="IPR047738">
    <property type="entry name" value="SAV_2336-like_N"/>
</dbReference>
<evidence type="ECO:0000313" key="5">
    <source>
        <dbReference type="Proteomes" id="UP000520767"/>
    </source>
</evidence>
<dbReference type="Gene3D" id="1.25.40.10">
    <property type="entry name" value="Tetratricopeptide repeat domain"/>
    <property type="match status" value="2"/>
</dbReference>
<comment type="caution">
    <text evidence="4">The sequence shown here is derived from an EMBL/GenBank/DDBJ whole genome shotgun (WGS) entry which is preliminary data.</text>
</comment>
<dbReference type="Proteomes" id="UP000520767">
    <property type="component" value="Unassembled WGS sequence"/>
</dbReference>
<feature type="compositionally biased region" description="Polar residues" evidence="1">
    <location>
        <begin position="101"/>
        <end position="110"/>
    </location>
</feature>
<dbReference type="Pfam" id="PF13424">
    <property type="entry name" value="TPR_12"/>
    <property type="match status" value="2"/>
</dbReference>
<dbReference type="Gene3D" id="3.40.50.300">
    <property type="entry name" value="P-loop containing nucleotide triphosphate hydrolases"/>
    <property type="match status" value="1"/>
</dbReference>
<dbReference type="Pfam" id="PF00931">
    <property type="entry name" value="NB-ARC"/>
    <property type="match status" value="1"/>
</dbReference>
<dbReference type="SUPFAM" id="SSF48452">
    <property type="entry name" value="TPR-like"/>
    <property type="match status" value="2"/>
</dbReference>
<dbReference type="InterPro" id="IPR002182">
    <property type="entry name" value="NB-ARC"/>
</dbReference>
<dbReference type="GO" id="GO:0043531">
    <property type="term" value="F:ADP binding"/>
    <property type="evidence" value="ECO:0007669"/>
    <property type="project" value="InterPro"/>
</dbReference>
<name>A0A7W7PZR6_9PSEU</name>
<gene>
    <name evidence="4" type="ORF">FHR82_000376</name>
</gene>
<feature type="domain" description="NB-ARC" evidence="2">
    <location>
        <begin position="631"/>
        <end position="787"/>
    </location>
</feature>
<dbReference type="RefSeq" id="WP_221463258.1">
    <property type="nucleotide sequence ID" value="NZ_JACHJQ010000001.1"/>
</dbReference>
<dbReference type="NCBIfam" id="NF040586">
    <property type="entry name" value="FxSxx_TPR"/>
    <property type="match status" value="1"/>
</dbReference>
<organism evidence="4 5">
    <name type="scientific">Actinophytocola algeriensis</name>
    <dbReference type="NCBI Taxonomy" id="1768010"/>
    <lineage>
        <taxon>Bacteria</taxon>
        <taxon>Bacillati</taxon>
        <taxon>Actinomycetota</taxon>
        <taxon>Actinomycetes</taxon>
        <taxon>Pseudonocardiales</taxon>
        <taxon>Pseudonocardiaceae</taxon>
    </lineage>
</organism>
<dbReference type="InterPro" id="IPR027417">
    <property type="entry name" value="P-loop_NTPase"/>
</dbReference>
<proteinExistence type="predicted"/>
<keyword evidence="5" id="KW-1185">Reference proteome</keyword>
<feature type="compositionally biased region" description="Basic and acidic residues" evidence="1">
    <location>
        <begin position="44"/>
        <end position="62"/>
    </location>
</feature>
<feature type="compositionally biased region" description="Pro residues" evidence="1">
    <location>
        <begin position="72"/>
        <end position="82"/>
    </location>
</feature>
<dbReference type="PANTHER" id="PTHR46082">
    <property type="entry name" value="ATP/GTP-BINDING PROTEIN-RELATED"/>
    <property type="match status" value="1"/>
</dbReference>
<dbReference type="EMBL" id="JACHJQ010000001">
    <property type="protein sequence ID" value="MBB4904166.1"/>
    <property type="molecule type" value="Genomic_DNA"/>
</dbReference>
<sequence>MPIDRLDIDDLTWHELAEAVYLAAVIRPRAEPEPPAEPKSPPNDADRVTPQRDEPDDNKPDGPDPVEDDAPAPEPTVRPEPGPARERPQQNPEPEPVAATGNVTASTSPAGWSLHDRLNITRALRPLKRHVTSRRVGDVVMDEIATAERAVQDQLWWPVTRQRRERWLDLTIVIDAAPSMALWRRKIAAFVELLEQLGAFRTVRVRRLDTNRSASGVPLPPVLCGAAGPRDPSEMVDHSGRSAALVITDGLGEAWRSDLIGPVLAQWGRVMPVAVINCLPQWMWGRHGPALHRARLSSEEDLRPNRTWSIELLDAWLAPVPEQALPESALPVPILEMGPRWLAWWSRLLTTGHRNPADATVLLASGKPQPRVSVYANIREPLTARARIAEFRSIASPDAQRLAQLLAALPGDMSVARQVQNDYLPGTGPELLGELMGARLLRYASRTARAGSTEDSGVYHIAESDREILLEGARRSETAGVVRMAAHHHGHRIDALALLRDAIADPDNTPEPTPADRPLQRIVLRALSGPYLLRVERLDQTSEPDSAAPPPVPSPAESRESVTMSQAAERADVLSQSPAISAAEREASQSTQSTTPQTTTFVHGLGERQPGDPPPVWGNVPPRNLNFTGRDDLIDELHAHLTAGGTTVVLPATLHGMGGIGKTQTAVEYIYRHLDDYDLVWWIAAAQPTQVRSGLTELAKQLGLPGSSEAHTAVPAVLEALRRGNPIRRWLLVFDAAESPEAVRRFFPSNGPGEILVTSRNPAWAGVARPVEVSVFRREESKELLRRRGPDISDGDADQIADKLGDLPLAIEQAAAWRAETGMPVREYLRLFEEKVAEIFESSSTPDYEVSLAAAWNVSFDELRNHNPAAHQILLICAFFSSEPISRDLFTGVRNAQISTELDVTLRDPIALARAIREINRYGLAKIDHGSNTIQLHRLVQLVLRNRITTPTMQTQMRHGAHQLLANIDPNDPENSRNWPRYRELLPHAYAADVVNCTDGWVRQLVINLMRFLFQWGDHEEAAILAQHAYRDFTDKLGPDDPQTLEVAWRLGFYLWVLGRFNEAATLNQRTLERRILVSGEDSEETFGVQANILADLKAKGEFAEAKRLSEEVLLRTTRLFGPDDPETLQAASLHGMSLRLMGDFSAARELDENTYQKRVEILGRDNLQTQGSFISIVVDRRDAGEYSWARIEQEKLVERAIEQFGIDRQATQMRIYMLSIARRKDGDHQGAFELSGPVLDNFRHRYGSEHPHTVGCVLAHSIDLRHAGDLAEARGLGEEAYDSYRRLLGEHHPHTCAAMVDLAVTLRLSGDAAGARALDERAFEQLRTSLGADHPNAVVGGINLASDLAAIGETDAAIELGQEMLERSRGSLGPDHPTTLAAELNIIFDLRTAGHDGTDVRFSDVLARYRRTLGEAHLATKSAAGGSRANCDIDPLIL</sequence>
<evidence type="ECO:0000259" key="2">
    <source>
        <dbReference type="Pfam" id="PF00931"/>
    </source>
</evidence>
<evidence type="ECO:0008006" key="6">
    <source>
        <dbReference type="Google" id="ProtNLM"/>
    </source>
</evidence>
<dbReference type="InterPro" id="IPR053137">
    <property type="entry name" value="NLR-like"/>
</dbReference>
<evidence type="ECO:0000256" key="1">
    <source>
        <dbReference type="SAM" id="MobiDB-lite"/>
    </source>
</evidence>
<feature type="region of interest" description="Disordered" evidence="1">
    <location>
        <begin position="30"/>
        <end position="111"/>
    </location>
</feature>
<dbReference type="NCBIfam" id="NF041121">
    <property type="entry name" value="SAV_2336_NTERM"/>
    <property type="match status" value="1"/>
</dbReference>
<evidence type="ECO:0000259" key="3">
    <source>
        <dbReference type="Pfam" id="PF25000"/>
    </source>
</evidence>
<reference evidence="4 5" key="1">
    <citation type="submission" date="2020-08" db="EMBL/GenBank/DDBJ databases">
        <title>Genomic Encyclopedia of Type Strains, Phase III (KMG-III): the genomes of soil and plant-associated and newly described type strains.</title>
        <authorList>
            <person name="Whitman W."/>
        </authorList>
    </citation>
    <scope>NUCLEOTIDE SEQUENCE [LARGE SCALE GENOMIC DNA]</scope>
    <source>
        <strain evidence="4 5">CECT 8960</strain>
    </source>
</reference>
<feature type="region of interest" description="Disordered" evidence="1">
    <location>
        <begin position="539"/>
        <end position="620"/>
    </location>
</feature>
<feature type="domain" description="DUF7779" evidence="3">
    <location>
        <begin position="864"/>
        <end position="950"/>
    </location>
</feature>
<dbReference type="PANTHER" id="PTHR46082:SF6">
    <property type="entry name" value="AAA+ ATPASE DOMAIN-CONTAINING PROTEIN-RELATED"/>
    <property type="match status" value="1"/>
</dbReference>
<dbReference type="InterPro" id="IPR056681">
    <property type="entry name" value="DUF7779"/>
</dbReference>
<dbReference type="Pfam" id="PF25000">
    <property type="entry name" value="DUF7779"/>
    <property type="match status" value="1"/>
</dbReference>
<dbReference type="Pfam" id="PF13374">
    <property type="entry name" value="TPR_10"/>
    <property type="match status" value="1"/>
</dbReference>